<dbReference type="EMBL" id="JBCNJP010000025">
    <property type="protein sequence ID" value="KAK9056242.1"/>
    <property type="molecule type" value="Genomic_DNA"/>
</dbReference>
<dbReference type="InterPro" id="IPR039605">
    <property type="entry name" value="AHL"/>
</dbReference>
<comment type="caution">
    <text evidence="7">The sequence shown here is derived from an EMBL/GenBank/DDBJ whole genome shotgun (WGS) entry which is preliminary data.</text>
</comment>
<keyword evidence="8" id="KW-1185">Reference proteome</keyword>
<keyword evidence="3 4" id="KW-0804">Transcription</keyword>
<sequence length="362" mass="38790">MISSSSRAPFTIYVLQKIINVLLSPVVGQRDSRRYNSMDSSTENMMPVVETETVEAPRRNDGGGGSTLMMGPPGFTSCLAKKKRGRPRKYDPVAESGRCNLLSPVPISACVPPPTSSGGHSEIKFGEKKKVKILETKTKHGYGRSVVDSGDRILSGGSFTPHMVTVNPGEDVTSKIISCTKDGPRSICILSALGVISHVTLRHASSSVGTVTYEGRFEILSLSGSFTPGEFGGLLSRETKMSITLSSPDGRVVGGQLGGLLTAAGPVQVVVGSFLPNTGSPMEPKPRKQKAIIKPLTPTLPPTESRADMDYENLDEHVRESSLVGNTNSTPTRNFQLEKCATASVHDWRRSVTDMNVSLDED</sequence>
<keyword evidence="1 4" id="KW-0805">Transcription regulation</keyword>
<organism evidence="7 8">
    <name type="scientific">Deinandra increscens subsp. villosa</name>
    <dbReference type="NCBI Taxonomy" id="3103831"/>
    <lineage>
        <taxon>Eukaryota</taxon>
        <taxon>Viridiplantae</taxon>
        <taxon>Streptophyta</taxon>
        <taxon>Embryophyta</taxon>
        <taxon>Tracheophyta</taxon>
        <taxon>Spermatophyta</taxon>
        <taxon>Magnoliopsida</taxon>
        <taxon>eudicotyledons</taxon>
        <taxon>Gunneridae</taxon>
        <taxon>Pentapetalae</taxon>
        <taxon>asterids</taxon>
        <taxon>campanulids</taxon>
        <taxon>Asterales</taxon>
        <taxon>Asteraceae</taxon>
        <taxon>Asteroideae</taxon>
        <taxon>Heliantheae alliance</taxon>
        <taxon>Madieae</taxon>
        <taxon>Madiinae</taxon>
        <taxon>Deinandra</taxon>
    </lineage>
</organism>
<feature type="domain" description="PPC" evidence="6">
    <location>
        <begin position="156"/>
        <end position="296"/>
    </location>
</feature>
<dbReference type="Gene3D" id="3.30.1330.80">
    <property type="entry name" value="Hypothetical protein, similar to alpha- acetolactate decarboxylase, domain 2"/>
    <property type="match status" value="1"/>
</dbReference>
<name>A0AAP0CLZ4_9ASTR</name>
<evidence type="ECO:0000313" key="7">
    <source>
        <dbReference type="EMBL" id="KAK9056242.1"/>
    </source>
</evidence>
<dbReference type="InterPro" id="IPR005175">
    <property type="entry name" value="PPC_dom"/>
</dbReference>
<comment type="function">
    <text evidence="4">Transcription factor that specifically binds AT-rich DNA sequences related to the nuclear matrix attachment regions (MARs).</text>
</comment>
<evidence type="ECO:0000256" key="3">
    <source>
        <dbReference type="ARBA" id="ARBA00023163"/>
    </source>
</evidence>
<evidence type="ECO:0000259" key="6">
    <source>
        <dbReference type="PROSITE" id="PS51742"/>
    </source>
</evidence>
<accession>A0AAP0CLZ4</accession>
<gene>
    <name evidence="7" type="ORF">SSX86_027332</name>
</gene>
<dbReference type="CDD" id="cd11378">
    <property type="entry name" value="DUF296"/>
    <property type="match status" value="1"/>
</dbReference>
<evidence type="ECO:0000313" key="8">
    <source>
        <dbReference type="Proteomes" id="UP001408789"/>
    </source>
</evidence>
<dbReference type="GO" id="GO:0003680">
    <property type="term" value="F:minor groove of adenine-thymine-rich DNA binding"/>
    <property type="evidence" value="ECO:0007669"/>
    <property type="project" value="UniProtKB-UniRule"/>
</dbReference>
<dbReference type="SUPFAM" id="SSF117856">
    <property type="entry name" value="AF0104/ALDC/Ptd012-like"/>
    <property type="match status" value="1"/>
</dbReference>
<evidence type="ECO:0000256" key="2">
    <source>
        <dbReference type="ARBA" id="ARBA00023125"/>
    </source>
</evidence>
<dbReference type="PROSITE" id="PS51742">
    <property type="entry name" value="PPC"/>
    <property type="match status" value="1"/>
</dbReference>
<feature type="region of interest" description="Disordered" evidence="5">
    <location>
        <begin position="55"/>
        <end position="93"/>
    </location>
</feature>
<keyword evidence="2 4" id="KW-0238">DNA-binding</keyword>
<dbReference type="GO" id="GO:0005634">
    <property type="term" value="C:nucleus"/>
    <property type="evidence" value="ECO:0007669"/>
    <property type="project" value="UniProtKB-SubCell"/>
</dbReference>
<dbReference type="PANTHER" id="PTHR31500">
    <property type="entry name" value="AT-HOOK MOTIF NUCLEAR-LOCALIZED PROTEIN 9"/>
    <property type="match status" value="1"/>
</dbReference>
<evidence type="ECO:0000256" key="1">
    <source>
        <dbReference type="ARBA" id="ARBA00023015"/>
    </source>
</evidence>
<dbReference type="Proteomes" id="UP001408789">
    <property type="component" value="Unassembled WGS sequence"/>
</dbReference>
<dbReference type="Pfam" id="PF03479">
    <property type="entry name" value="PCC"/>
    <property type="match status" value="1"/>
</dbReference>
<proteinExistence type="predicted"/>
<evidence type="ECO:0000256" key="4">
    <source>
        <dbReference type="RuleBase" id="RU367031"/>
    </source>
</evidence>
<evidence type="ECO:0000256" key="5">
    <source>
        <dbReference type="SAM" id="MobiDB-lite"/>
    </source>
</evidence>
<reference evidence="7 8" key="1">
    <citation type="submission" date="2024-04" db="EMBL/GenBank/DDBJ databases">
        <title>The reference genome of an endangered Asteraceae, Deinandra increscens subsp. villosa, native to the Central Coast of California.</title>
        <authorList>
            <person name="Guilliams M."/>
            <person name="Hasenstab-Lehman K."/>
            <person name="Meyer R."/>
            <person name="Mcevoy S."/>
        </authorList>
    </citation>
    <scope>NUCLEOTIDE SEQUENCE [LARGE SCALE GENOMIC DNA]</scope>
    <source>
        <tissue evidence="7">Leaf</tissue>
    </source>
</reference>
<comment type="domain">
    <text evidence="4">The PPC domain mediates interactions between AHL proteins.</text>
</comment>
<dbReference type="AlphaFoldDB" id="A0AAP0CLZ4"/>
<keyword evidence="4" id="KW-0539">Nucleus</keyword>
<comment type="subcellular location">
    <subcellularLocation>
        <location evidence="4">Nucleus</location>
    </subcellularLocation>
</comment>
<dbReference type="PANTHER" id="PTHR31500:SF112">
    <property type="entry name" value="AT-HOOK MOTIF NUCLEAR-LOCALIZED PROTEIN"/>
    <property type="match status" value="1"/>
</dbReference>
<protein>
    <recommendedName>
        <fullName evidence="4">AT-hook motif nuclear-localized protein</fullName>
    </recommendedName>
</protein>